<feature type="region of interest" description="Disordered" evidence="5">
    <location>
        <begin position="105"/>
        <end position="163"/>
    </location>
</feature>
<dbReference type="PANTHER" id="PTHR11516:SF60">
    <property type="entry name" value="PYRUVATE DEHYDROGENASE E1 COMPONENT SUBUNIT ALPHA"/>
    <property type="match status" value="1"/>
</dbReference>
<dbReference type="Proteomes" id="UP000008229">
    <property type="component" value="Chromosome"/>
</dbReference>
<evidence type="ECO:0000256" key="4">
    <source>
        <dbReference type="ARBA" id="ARBA00023052"/>
    </source>
</evidence>
<dbReference type="InterPro" id="IPR029061">
    <property type="entry name" value="THDP-binding"/>
</dbReference>
<dbReference type="Pfam" id="PF00676">
    <property type="entry name" value="E1_dh"/>
    <property type="match status" value="1"/>
</dbReference>
<evidence type="ECO:0000256" key="5">
    <source>
        <dbReference type="SAM" id="MobiDB-lite"/>
    </source>
</evidence>
<comment type="cofactor">
    <cofactor evidence="1">
        <name>thiamine diphosphate</name>
        <dbReference type="ChEBI" id="CHEBI:58937"/>
    </cofactor>
</comment>
<dbReference type="RefSeq" id="WP_012934217.1">
    <property type="nucleotide sequence ID" value="NC_013739.1"/>
</dbReference>
<evidence type="ECO:0000313" key="8">
    <source>
        <dbReference type="Proteomes" id="UP000008229"/>
    </source>
</evidence>
<dbReference type="PROSITE" id="PS00189">
    <property type="entry name" value="LIPOYL"/>
    <property type="match status" value="1"/>
</dbReference>
<dbReference type="HOGENOM" id="CLU_525524_0_0_11"/>
<proteinExistence type="predicted"/>
<dbReference type="InterPro" id="IPR011053">
    <property type="entry name" value="Single_hybrid_motif"/>
</dbReference>
<gene>
    <name evidence="7" type="ordered locus">Cwoe_2747</name>
</gene>
<dbReference type="eggNOG" id="COG0508">
    <property type="taxonomic scope" value="Bacteria"/>
</dbReference>
<feature type="compositionally biased region" description="Basic and acidic residues" evidence="5">
    <location>
        <begin position="149"/>
        <end position="160"/>
    </location>
</feature>
<dbReference type="OrthoDB" id="9766715at2"/>
<evidence type="ECO:0000259" key="6">
    <source>
        <dbReference type="PROSITE" id="PS50968"/>
    </source>
</evidence>
<dbReference type="SUPFAM" id="SSF52518">
    <property type="entry name" value="Thiamin diphosphate-binding fold (THDP-binding)"/>
    <property type="match status" value="1"/>
</dbReference>
<dbReference type="Gene3D" id="2.40.50.100">
    <property type="match status" value="1"/>
</dbReference>
<dbReference type="InterPro" id="IPR000089">
    <property type="entry name" value="Biotin_lipoyl"/>
</dbReference>
<dbReference type="GO" id="GO:0006086">
    <property type="term" value="P:pyruvate decarboxylation to acetyl-CoA"/>
    <property type="evidence" value="ECO:0007669"/>
    <property type="project" value="TreeGrafter"/>
</dbReference>
<dbReference type="InterPro" id="IPR003016">
    <property type="entry name" value="2-oxoA_DH_lipoyl-BS"/>
</dbReference>
<reference evidence="7 8" key="1">
    <citation type="journal article" date="2010" name="Stand. Genomic Sci.">
        <title>Complete genome sequence of Conexibacter woesei type strain (ID131577).</title>
        <authorList>
            <person name="Pukall R."/>
            <person name="Lapidus A."/>
            <person name="Glavina Del Rio T."/>
            <person name="Copeland A."/>
            <person name="Tice H."/>
            <person name="Cheng J.-F."/>
            <person name="Lucas S."/>
            <person name="Chen F."/>
            <person name="Nolan M."/>
            <person name="Bruce D."/>
            <person name="Goodwin L."/>
            <person name="Pitluck S."/>
            <person name="Mavromatis K."/>
            <person name="Ivanova N."/>
            <person name="Ovchinnikova G."/>
            <person name="Pati A."/>
            <person name="Chen A."/>
            <person name="Palaniappan K."/>
            <person name="Land M."/>
            <person name="Hauser L."/>
            <person name="Chang Y.-J."/>
            <person name="Jeffries C.D."/>
            <person name="Chain P."/>
            <person name="Meincke L."/>
            <person name="Sims D."/>
            <person name="Brettin T."/>
            <person name="Detter J.C."/>
            <person name="Rohde M."/>
            <person name="Goeker M."/>
            <person name="Bristow J."/>
            <person name="Eisen J.A."/>
            <person name="Markowitz V."/>
            <person name="Kyrpides N.C."/>
            <person name="Klenk H.-P."/>
            <person name="Hugenholtz P."/>
        </authorList>
    </citation>
    <scope>NUCLEOTIDE SEQUENCE [LARGE SCALE GENOMIC DNA]</scope>
    <source>
        <strain evidence="8">DSM 14684 / CIP 108061 / JCM 11494 / NBRC 100937 / ID131577</strain>
    </source>
</reference>
<feature type="domain" description="Lipoyl-binding" evidence="6">
    <location>
        <begin position="1"/>
        <end position="76"/>
    </location>
</feature>
<keyword evidence="3" id="KW-0560">Oxidoreductase</keyword>
<organism evidence="7 8">
    <name type="scientific">Conexibacter woesei (strain DSM 14684 / CCUG 47730 / CIP 108061 / JCM 11494 / NBRC 100937 / ID131577)</name>
    <dbReference type="NCBI Taxonomy" id="469383"/>
    <lineage>
        <taxon>Bacteria</taxon>
        <taxon>Bacillati</taxon>
        <taxon>Actinomycetota</taxon>
        <taxon>Thermoleophilia</taxon>
        <taxon>Solirubrobacterales</taxon>
        <taxon>Conexibacteraceae</taxon>
        <taxon>Conexibacter</taxon>
    </lineage>
</organism>
<dbReference type="eggNOG" id="COG1071">
    <property type="taxonomic scope" value="Bacteria"/>
</dbReference>
<evidence type="ECO:0000256" key="2">
    <source>
        <dbReference type="ARBA" id="ARBA00022823"/>
    </source>
</evidence>
<keyword evidence="8" id="KW-1185">Reference proteome</keyword>
<dbReference type="KEGG" id="cwo:Cwoe_2747"/>
<reference evidence="8" key="2">
    <citation type="submission" date="2010-01" db="EMBL/GenBank/DDBJ databases">
        <title>The complete genome of Conexibacter woesei DSM 14684.</title>
        <authorList>
            <consortium name="US DOE Joint Genome Institute (JGI-PGF)"/>
            <person name="Lucas S."/>
            <person name="Copeland A."/>
            <person name="Lapidus A."/>
            <person name="Glavina del Rio T."/>
            <person name="Dalin E."/>
            <person name="Tice H."/>
            <person name="Bruce D."/>
            <person name="Goodwin L."/>
            <person name="Pitluck S."/>
            <person name="Kyrpides N."/>
            <person name="Mavromatis K."/>
            <person name="Ivanova N."/>
            <person name="Mikhailova N."/>
            <person name="Chertkov O."/>
            <person name="Brettin T."/>
            <person name="Detter J.C."/>
            <person name="Han C."/>
            <person name="Larimer F."/>
            <person name="Land M."/>
            <person name="Hauser L."/>
            <person name="Markowitz V."/>
            <person name="Cheng J.-F."/>
            <person name="Hugenholtz P."/>
            <person name="Woyke T."/>
            <person name="Wu D."/>
            <person name="Pukall R."/>
            <person name="Steenblock K."/>
            <person name="Schneider S."/>
            <person name="Klenk H.-P."/>
            <person name="Eisen J.A."/>
        </authorList>
    </citation>
    <scope>NUCLEOTIDE SEQUENCE [LARGE SCALE GENOMIC DNA]</scope>
    <source>
        <strain evidence="8">DSM 14684 / CIP 108061 / JCM 11494 / NBRC 100937 / ID131577</strain>
    </source>
</reference>
<accession>D3F9V4</accession>
<dbReference type="InterPro" id="IPR050642">
    <property type="entry name" value="PDH_E1_Alpha_Subunit"/>
</dbReference>
<name>D3F9V4_CONWI</name>
<dbReference type="SUPFAM" id="SSF51230">
    <property type="entry name" value="Single hybrid motif"/>
    <property type="match status" value="1"/>
</dbReference>
<dbReference type="InterPro" id="IPR001017">
    <property type="entry name" value="DH_E1"/>
</dbReference>
<dbReference type="CDD" id="cd06849">
    <property type="entry name" value="lipoyl_domain"/>
    <property type="match status" value="1"/>
</dbReference>
<dbReference type="GO" id="GO:0004739">
    <property type="term" value="F:pyruvate dehydrogenase (acetyl-transferring) activity"/>
    <property type="evidence" value="ECO:0007669"/>
    <property type="project" value="TreeGrafter"/>
</dbReference>
<dbReference type="GO" id="GO:0000287">
    <property type="term" value="F:magnesium ion binding"/>
    <property type="evidence" value="ECO:0007669"/>
    <property type="project" value="UniProtKB-ARBA"/>
</dbReference>
<dbReference type="EMBL" id="CP001854">
    <property type="protein sequence ID" value="ADB51166.1"/>
    <property type="molecule type" value="Genomic_DNA"/>
</dbReference>
<keyword evidence="4" id="KW-0786">Thiamine pyrophosphate</keyword>
<protein>
    <submittedName>
        <fullName evidence="7">Dehydrogenase E1 component</fullName>
    </submittedName>
</protein>
<evidence type="ECO:0000256" key="1">
    <source>
        <dbReference type="ARBA" id="ARBA00001964"/>
    </source>
</evidence>
<evidence type="ECO:0000313" key="7">
    <source>
        <dbReference type="EMBL" id="ADB51166.1"/>
    </source>
</evidence>
<dbReference type="STRING" id="469383.Cwoe_2747"/>
<dbReference type="CDD" id="cd02000">
    <property type="entry name" value="TPP_E1_PDC_ADC_BCADC"/>
    <property type="match status" value="1"/>
</dbReference>
<sequence length="518" mass="52929">MHEVVMPAMGMAMSEGTLLRWLKQPGDAVERGEEIAEIETDKATAELESPAAGVLGALLVGEGETVPTGALLTRVLAPGEQENGAAPAAAANGGRAAVAAAAPAAAPAPPPVAPVAGNGTAPPAPPRADAPRRATGRPTVEAVAAPPLDPDRPAWEEPRRAGRGRRRYEVVGANLGRPGDDDELVALELGANDPATVAEWLEAMALIRVFEERAAPLARAGKIPGGMHSAAGQEAVAIGAVRALAPSDIVTSTHRSHHHSLAKGLQPAEIMAELYGKAGGLLGGRAGHLHLADFSLGLFGSNGIVGAGLGIATGAAVGAKLRGRDQVAVGFFGDGGANTGRTWENVNLAASWQLPLIAICENNLYAVETHLAAAAPNTTIADRAAGFGLHSVQVDGQDVVAVHDVVAEARERALGGGGPTFVEALTYRYSGHTVDDPETYREAGEVELWRRARDPLLRAARALEAAGALEVGGLDAVLARAEATVAAAIEFAESSPWPDPATAAEGVYGIEVNLEGKP</sequence>
<dbReference type="AlphaFoldDB" id="D3F9V4"/>
<keyword evidence="2" id="KW-0450">Lipoyl</keyword>
<dbReference type="PANTHER" id="PTHR11516">
    <property type="entry name" value="PYRUVATE DEHYDROGENASE E1 COMPONENT, ALPHA SUBUNIT BACTERIAL AND ORGANELLAR"/>
    <property type="match status" value="1"/>
</dbReference>
<dbReference type="Pfam" id="PF00364">
    <property type="entry name" value="Biotin_lipoyl"/>
    <property type="match status" value="1"/>
</dbReference>
<dbReference type="PROSITE" id="PS50968">
    <property type="entry name" value="BIOTINYL_LIPOYL"/>
    <property type="match status" value="1"/>
</dbReference>
<dbReference type="Gene3D" id="3.40.50.970">
    <property type="match status" value="1"/>
</dbReference>
<evidence type="ECO:0000256" key="3">
    <source>
        <dbReference type="ARBA" id="ARBA00023002"/>
    </source>
</evidence>